<feature type="region of interest" description="Disordered" evidence="1">
    <location>
        <begin position="62"/>
        <end position="116"/>
    </location>
</feature>
<keyword evidence="3" id="KW-1185">Reference proteome</keyword>
<sequence>MTATVQCPLCLGSLVVKCSSSGQVPGSYYVQCRSPLHPNGRHFFHRFAPGAPHVLPQVLPATQASTRSSESNSEDEPRSFHRLAPGAPHVLPPVLSAAHPSSDSEDDNTIKSPCAHPPCTSTRVHRDCQTRQCRKHCWVAPEKCRVHKSKKSQKALGEGKGHGKHAKAARRQSAISTVIEPPDVEEARRKAFEEWWASEQVRIMEQEQELDRSLTMQILSPSPDLPLEDALRRYTYDMDASRSSSSSLAGPSSSLAGPSSSLLTGPSSSSGPSSLRPLSPSPDFPTAILPLVQGKAAGPSSPLSASDVVDLSSPSPLVSHVEPRRRIAAPSARPARPPQLTQQLNATWAGMPRTSTVSSGTSLLYIPKPVARRQFAPPDVSKRFTLVFMTNEEPHVIGVDGSQVPHYPLYQLSRDPKALAIIGDHNLNDLQLYLNNVSIWASGYDADSTHTVAKGCVLALRRRGIKGPKDDEILRSLLHQLSPHMRYNLPQERAAVRATLKAQAKGKGKAPAEFSDSDIEVVSPQQRRRHATPDNEGSSPKRRRRRHTAMLTIDTTNLHDVSSAPGTALTTGDSVPPSALSLTFPSTSSTSSASPSPSPALGIDHRVQAWPSYLFVIEFVEGLACMTSTELKHLTRRRDRFAEVFPGAAYIPSSFDYQVDWWSRVPSDLRERAIAAGRTEEGLWAALKKAVKDHKKTQRAAAAAAVDIEDSDEQDK</sequence>
<feature type="region of interest" description="Disordered" evidence="1">
    <location>
        <begin position="241"/>
        <end position="282"/>
    </location>
</feature>
<evidence type="ECO:0000313" key="3">
    <source>
        <dbReference type="Proteomes" id="UP001219525"/>
    </source>
</evidence>
<protein>
    <submittedName>
        <fullName evidence="2">Uncharacterized protein</fullName>
    </submittedName>
</protein>
<comment type="caution">
    <text evidence="2">The sequence shown here is derived from an EMBL/GenBank/DDBJ whole genome shotgun (WGS) entry which is preliminary data.</text>
</comment>
<reference evidence="2" key="1">
    <citation type="submission" date="2023-03" db="EMBL/GenBank/DDBJ databases">
        <title>Massive genome expansion in bonnet fungi (Mycena s.s.) driven by repeated elements and novel gene families across ecological guilds.</title>
        <authorList>
            <consortium name="Lawrence Berkeley National Laboratory"/>
            <person name="Harder C.B."/>
            <person name="Miyauchi S."/>
            <person name="Viragh M."/>
            <person name="Kuo A."/>
            <person name="Thoen E."/>
            <person name="Andreopoulos B."/>
            <person name="Lu D."/>
            <person name="Skrede I."/>
            <person name="Drula E."/>
            <person name="Henrissat B."/>
            <person name="Morin E."/>
            <person name="Kohler A."/>
            <person name="Barry K."/>
            <person name="LaButti K."/>
            <person name="Morin E."/>
            <person name="Salamov A."/>
            <person name="Lipzen A."/>
            <person name="Mereny Z."/>
            <person name="Hegedus B."/>
            <person name="Baldrian P."/>
            <person name="Stursova M."/>
            <person name="Weitz H."/>
            <person name="Taylor A."/>
            <person name="Grigoriev I.V."/>
            <person name="Nagy L.G."/>
            <person name="Martin F."/>
            <person name="Kauserud H."/>
        </authorList>
    </citation>
    <scope>NUCLEOTIDE SEQUENCE</scope>
    <source>
        <strain evidence="2">9144</strain>
    </source>
</reference>
<name>A0AAD6ULP3_9AGAR</name>
<feature type="region of interest" description="Disordered" evidence="1">
    <location>
        <begin position="502"/>
        <end position="575"/>
    </location>
</feature>
<feature type="compositionally biased region" description="Low complexity" evidence="1">
    <location>
        <begin position="241"/>
        <end position="278"/>
    </location>
</feature>
<proteinExistence type="predicted"/>
<evidence type="ECO:0000256" key="1">
    <source>
        <dbReference type="SAM" id="MobiDB-lite"/>
    </source>
</evidence>
<organism evidence="2 3">
    <name type="scientific">Mycena pura</name>
    <dbReference type="NCBI Taxonomy" id="153505"/>
    <lineage>
        <taxon>Eukaryota</taxon>
        <taxon>Fungi</taxon>
        <taxon>Dikarya</taxon>
        <taxon>Basidiomycota</taxon>
        <taxon>Agaricomycotina</taxon>
        <taxon>Agaricomycetes</taxon>
        <taxon>Agaricomycetidae</taxon>
        <taxon>Agaricales</taxon>
        <taxon>Marasmiineae</taxon>
        <taxon>Mycenaceae</taxon>
        <taxon>Mycena</taxon>
    </lineage>
</organism>
<evidence type="ECO:0000313" key="2">
    <source>
        <dbReference type="EMBL" id="KAJ7190271.1"/>
    </source>
</evidence>
<gene>
    <name evidence="2" type="ORF">GGX14DRAFT_408149</name>
</gene>
<accession>A0AAD6ULP3</accession>
<dbReference type="AlphaFoldDB" id="A0AAD6ULP3"/>
<dbReference type="EMBL" id="JARJCW010000153">
    <property type="protein sequence ID" value="KAJ7190271.1"/>
    <property type="molecule type" value="Genomic_DNA"/>
</dbReference>
<feature type="region of interest" description="Disordered" evidence="1">
    <location>
        <begin position="580"/>
        <end position="599"/>
    </location>
</feature>
<feature type="region of interest" description="Disordered" evidence="1">
    <location>
        <begin position="295"/>
        <end position="317"/>
    </location>
</feature>
<feature type="compositionally biased region" description="Polar residues" evidence="1">
    <location>
        <begin position="62"/>
        <end position="71"/>
    </location>
</feature>
<dbReference type="Proteomes" id="UP001219525">
    <property type="component" value="Unassembled WGS sequence"/>
</dbReference>
<feature type="compositionally biased region" description="Low complexity" evidence="1">
    <location>
        <begin position="502"/>
        <end position="512"/>
    </location>
</feature>
<feature type="region of interest" description="Disordered" evidence="1">
    <location>
        <begin position="149"/>
        <end position="174"/>
    </location>
</feature>
<feature type="compositionally biased region" description="Low complexity" evidence="1">
    <location>
        <begin position="299"/>
        <end position="317"/>
    </location>
</feature>
<feature type="compositionally biased region" description="Polar residues" evidence="1">
    <location>
        <begin position="553"/>
        <end position="573"/>
    </location>
</feature>